<evidence type="ECO:0000256" key="9">
    <source>
        <dbReference type="SAM" id="MobiDB-lite"/>
    </source>
</evidence>
<feature type="compositionally biased region" description="Pro residues" evidence="9">
    <location>
        <begin position="303"/>
        <end position="312"/>
    </location>
</feature>
<organism evidence="11 12">
    <name type="scientific">Calocera cornea HHB12733</name>
    <dbReference type="NCBI Taxonomy" id="1353952"/>
    <lineage>
        <taxon>Eukaryota</taxon>
        <taxon>Fungi</taxon>
        <taxon>Dikarya</taxon>
        <taxon>Basidiomycota</taxon>
        <taxon>Agaricomycotina</taxon>
        <taxon>Dacrymycetes</taxon>
        <taxon>Dacrymycetales</taxon>
        <taxon>Dacrymycetaceae</taxon>
        <taxon>Calocera</taxon>
    </lineage>
</organism>
<dbReference type="GO" id="GO:0045893">
    <property type="term" value="P:positive regulation of DNA-templated transcription"/>
    <property type="evidence" value="ECO:0007669"/>
    <property type="project" value="UniProtKB-ARBA"/>
</dbReference>
<evidence type="ECO:0000256" key="5">
    <source>
        <dbReference type="ARBA" id="ARBA00022833"/>
    </source>
</evidence>
<sequence>MAGLPSPPNPAVHGDVDPSPFAWSPPGTAGRGQNTYQTMPSSDQYAYNTHPFAQYGPPSAHPGDPSAAGPSTVPTLTYTNASAYGPYGPQRRSPHSTNPSPPHQQSYITTGSDGYSHAPSGFPGNSQSPSKAALGVPMTPTSPTNKPYACRLCAYTSSRSHDLKRHMRTHTNERPYECEVCHRTFARKDAAKRHMAAKNCGANAPGAGLGTMRSRADGGPSGSGKGADGTTSSEEQSDDDGSQSGEGDALSSAGEQMQVDGVEQPELSDPKMEDKTPTPPSATAQPSSSLPYLQQRQGVQPIAPQPTRPPTRGPSDGAALGRRPGPGPVDGTTNSAPARSRGPSYSRPN</sequence>
<dbReference type="FunFam" id="3.30.160.60:FF:001732">
    <property type="entry name" value="Zgc:162936"/>
    <property type="match status" value="1"/>
</dbReference>
<feature type="domain" description="C2H2-type" evidence="10">
    <location>
        <begin position="176"/>
        <end position="204"/>
    </location>
</feature>
<keyword evidence="4 8" id="KW-0863">Zinc-finger</keyword>
<proteinExistence type="predicted"/>
<dbReference type="STRING" id="1353952.A0A165CIJ7"/>
<evidence type="ECO:0000313" key="12">
    <source>
        <dbReference type="Proteomes" id="UP000076842"/>
    </source>
</evidence>
<dbReference type="GO" id="GO:0005634">
    <property type="term" value="C:nucleus"/>
    <property type="evidence" value="ECO:0007669"/>
    <property type="project" value="UniProtKB-SubCell"/>
</dbReference>
<keyword evidence="2" id="KW-0479">Metal-binding</keyword>
<dbReference type="PROSITE" id="PS50157">
    <property type="entry name" value="ZINC_FINGER_C2H2_2"/>
    <property type="match status" value="2"/>
</dbReference>
<dbReference type="Pfam" id="PF00096">
    <property type="entry name" value="zf-C2H2"/>
    <property type="match status" value="2"/>
</dbReference>
<dbReference type="OrthoDB" id="8922241at2759"/>
<dbReference type="AlphaFoldDB" id="A0A165CIJ7"/>
<feature type="compositionally biased region" description="Polar residues" evidence="9">
    <location>
        <begin position="95"/>
        <end position="113"/>
    </location>
</feature>
<feature type="compositionally biased region" description="Polar residues" evidence="9">
    <location>
        <begin position="72"/>
        <end position="82"/>
    </location>
</feature>
<evidence type="ECO:0000256" key="7">
    <source>
        <dbReference type="ARBA" id="ARBA00023242"/>
    </source>
</evidence>
<keyword evidence="5" id="KW-0862">Zinc</keyword>
<evidence type="ECO:0000313" key="11">
    <source>
        <dbReference type="EMBL" id="KZT50861.1"/>
    </source>
</evidence>
<keyword evidence="6" id="KW-0238">DNA-binding</keyword>
<accession>A0A165CIJ7</accession>
<gene>
    <name evidence="11" type="ORF">CALCODRAFT_443950</name>
</gene>
<dbReference type="InterPro" id="IPR036236">
    <property type="entry name" value="Znf_C2H2_sf"/>
</dbReference>
<dbReference type="InterPro" id="IPR013087">
    <property type="entry name" value="Znf_C2H2_type"/>
</dbReference>
<evidence type="ECO:0000256" key="3">
    <source>
        <dbReference type="ARBA" id="ARBA00022737"/>
    </source>
</evidence>
<dbReference type="PANTHER" id="PTHR24408">
    <property type="entry name" value="ZINC FINGER PROTEIN"/>
    <property type="match status" value="1"/>
</dbReference>
<evidence type="ECO:0000259" key="10">
    <source>
        <dbReference type="PROSITE" id="PS50157"/>
    </source>
</evidence>
<dbReference type="Proteomes" id="UP000076842">
    <property type="component" value="Unassembled WGS sequence"/>
</dbReference>
<reference evidence="11 12" key="1">
    <citation type="journal article" date="2016" name="Mol. Biol. Evol.">
        <title>Comparative Genomics of Early-Diverging Mushroom-Forming Fungi Provides Insights into the Origins of Lignocellulose Decay Capabilities.</title>
        <authorList>
            <person name="Nagy L.G."/>
            <person name="Riley R."/>
            <person name="Tritt A."/>
            <person name="Adam C."/>
            <person name="Daum C."/>
            <person name="Floudas D."/>
            <person name="Sun H."/>
            <person name="Yadav J.S."/>
            <person name="Pangilinan J."/>
            <person name="Larsson K.H."/>
            <person name="Matsuura K."/>
            <person name="Barry K."/>
            <person name="Labutti K."/>
            <person name="Kuo R."/>
            <person name="Ohm R.A."/>
            <person name="Bhattacharya S.S."/>
            <person name="Shirouzu T."/>
            <person name="Yoshinaga Y."/>
            <person name="Martin F.M."/>
            <person name="Grigoriev I.V."/>
            <person name="Hibbett D.S."/>
        </authorList>
    </citation>
    <scope>NUCLEOTIDE SEQUENCE [LARGE SCALE GENOMIC DNA]</scope>
    <source>
        <strain evidence="11 12">HHB12733</strain>
    </source>
</reference>
<feature type="region of interest" description="Disordered" evidence="9">
    <location>
        <begin position="1"/>
        <end position="145"/>
    </location>
</feature>
<feature type="compositionally biased region" description="Pro residues" evidence="9">
    <location>
        <begin position="1"/>
        <end position="10"/>
    </location>
</feature>
<dbReference type="Gene3D" id="3.30.160.60">
    <property type="entry name" value="Classic Zinc Finger"/>
    <property type="match status" value="2"/>
</dbReference>
<dbReference type="EMBL" id="KV424140">
    <property type="protein sequence ID" value="KZT50861.1"/>
    <property type="molecule type" value="Genomic_DNA"/>
</dbReference>
<dbReference type="SMART" id="SM00355">
    <property type="entry name" value="ZnF_C2H2"/>
    <property type="match status" value="2"/>
</dbReference>
<dbReference type="PANTHER" id="PTHR24408:SF58">
    <property type="entry name" value="TRANSCRIPTION FACTOR (TFIIIA), PUTATIVE (AFU_ORTHOLOGUE AFUA_1G05150)-RELATED"/>
    <property type="match status" value="1"/>
</dbReference>
<dbReference type="GO" id="GO:0000981">
    <property type="term" value="F:DNA-binding transcription factor activity, RNA polymerase II-specific"/>
    <property type="evidence" value="ECO:0007669"/>
    <property type="project" value="TreeGrafter"/>
</dbReference>
<dbReference type="GO" id="GO:0008270">
    <property type="term" value="F:zinc ion binding"/>
    <property type="evidence" value="ECO:0007669"/>
    <property type="project" value="UniProtKB-KW"/>
</dbReference>
<evidence type="ECO:0000256" key="4">
    <source>
        <dbReference type="ARBA" id="ARBA00022771"/>
    </source>
</evidence>
<dbReference type="GO" id="GO:0043565">
    <property type="term" value="F:sequence-specific DNA binding"/>
    <property type="evidence" value="ECO:0007669"/>
    <property type="project" value="TreeGrafter"/>
</dbReference>
<dbReference type="SUPFAM" id="SSF57667">
    <property type="entry name" value="beta-beta-alpha zinc fingers"/>
    <property type="match status" value="1"/>
</dbReference>
<keyword evidence="3" id="KW-0677">Repeat</keyword>
<feature type="compositionally biased region" description="Polar residues" evidence="9">
    <location>
        <begin position="31"/>
        <end position="47"/>
    </location>
</feature>
<evidence type="ECO:0000256" key="6">
    <source>
        <dbReference type="ARBA" id="ARBA00023125"/>
    </source>
</evidence>
<comment type="subcellular location">
    <subcellularLocation>
        <location evidence="1">Nucleus</location>
    </subcellularLocation>
</comment>
<keyword evidence="12" id="KW-1185">Reference proteome</keyword>
<evidence type="ECO:0000256" key="8">
    <source>
        <dbReference type="PROSITE-ProRule" id="PRU00042"/>
    </source>
</evidence>
<protein>
    <recommendedName>
        <fullName evidence="10">C2H2-type domain-containing protein</fullName>
    </recommendedName>
</protein>
<name>A0A165CIJ7_9BASI</name>
<feature type="domain" description="C2H2-type" evidence="10">
    <location>
        <begin position="148"/>
        <end position="175"/>
    </location>
</feature>
<dbReference type="InParanoid" id="A0A165CIJ7"/>
<feature type="region of interest" description="Disordered" evidence="9">
    <location>
        <begin position="189"/>
        <end position="349"/>
    </location>
</feature>
<keyword evidence="7" id="KW-0539">Nucleus</keyword>
<evidence type="ECO:0000256" key="1">
    <source>
        <dbReference type="ARBA" id="ARBA00004123"/>
    </source>
</evidence>
<evidence type="ECO:0000256" key="2">
    <source>
        <dbReference type="ARBA" id="ARBA00022723"/>
    </source>
</evidence>
<dbReference type="GO" id="GO:0005694">
    <property type="term" value="C:chromosome"/>
    <property type="evidence" value="ECO:0007669"/>
    <property type="project" value="UniProtKB-ARBA"/>
</dbReference>
<dbReference type="FunFam" id="3.30.160.60:FF:000614">
    <property type="entry name" value="Zinc finger protein 142"/>
    <property type="match status" value="1"/>
</dbReference>